<reference evidence="1 2" key="1">
    <citation type="submission" date="2020-03" db="EMBL/GenBank/DDBJ databases">
        <authorList>
            <person name="Zhu W."/>
        </authorList>
    </citation>
    <scope>NUCLEOTIDE SEQUENCE [LARGE SCALE GENOMIC DNA]</scope>
    <source>
        <strain evidence="1 2">323-1</strain>
    </source>
</reference>
<evidence type="ECO:0008006" key="3">
    <source>
        <dbReference type="Google" id="ProtNLM"/>
    </source>
</evidence>
<dbReference type="KEGG" id="asha:G8E00_07045"/>
<name>A0A6G8RV09_9GAMM</name>
<gene>
    <name evidence="1" type="ORF">G8E00_07045</name>
</gene>
<dbReference type="Proteomes" id="UP000502297">
    <property type="component" value="Chromosome"/>
</dbReference>
<dbReference type="EMBL" id="CP049801">
    <property type="protein sequence ID" value="QIO05725.1"/>
    <property type="molecule type" value="Genomic_DNA"/>
</dbReference>
<sequence>MLNFSIQSWNDLIAQQGDLENELSALKKSLISHATSKTFLAKKSDAKTSLESLTNNVFLKEKYTELQGRIIDQALDHPIEQHVNNLQHGVKILLEIPQLQIAFLNFQNQLKHLDASAFGQTAVQLREKISDQIRDHQVQLDTIDKSKITSIVFHLLLSLVYVNFQNFDKKQKIEDVYLNYLNNIQANAIAISRTHLRLEANVQSDSLAILAKNSTLKLLNEPAEPLWAKAITVLDGQEISGYIAKAYLKEIH</sequence>
<keyword evidence="2" id="KW-1185">Reference proteome</keyword>
<dbReference type="AlphaFoldDB" id="A0A6G8RV09"/>
<protein>
    <recommendedName>
        <fullName evidence="3">SH3 domain-containing protein</fullName>
    </recommendedName>
</protein>
<organism evidence="1 2">
    <name type="scientific">Acinetobacter shaoyimingii</name>
    <dbReference type="NCBI Taxonomy" id="2715164"/>
    <lineage>
        <taxon>Bacteria</taxon>
        <taxon>Pseudomonadati</taxon>
        <taxon>Pseudomonadota</taxon>
        <taxon>Gammaproteobacteria</taxon>
        <taxon>Moraxellales</taxon>
        <taxon>Moraxellaceae</taxon>
        <taxon>Acinetobacter</taxon>
    </lineage>
</organism>
<accession>A0A6G8RV09</accession>
<dbReference type="RefSeq" id="WP_166223088.1">
    <property type="nucleotide sequence ID" value="NZ_CP049801.1"/>
</dbReference>
<proteinExistence type="predicted"/>
<evidence type="ECO:0000313" key="1">
    <source>
        <dbReference type="EMBL" id="QIO05725.1"/>
    </source>
</evidence>
<evidence type="ECO:0000313" key="2">
    <source>
        <dbReference type="Proteomes" id="UP000502297"/>
    </source>
</evidence>